<comment type="caution">
    <text evidence="11">The sequence shown here is derived from an EMBL/GenBank/DDBJ whole genome shotgun (WGS) entry which is preliminary data.</text>
</comment>
<evidence type="ECO:0000256" key="2">
    <source>
        <dbReference type="ARBA" id="ARBA00005011"/>
    </source>
</evidence>
<dbReference type="EC" id="2.6.1.9" evidence="9"/>
<dbReference type="PANTHER" id="PTHR43643:SF3">
    <property type="entry name" value="HISTIDINOL-PHOSPHATE AMINOTRANSFERASE"/>
    <property type="match status" value="1"/>
</dbReference>
<dbReference type="CDD" id="cd00609">
    <property type="entry name" value="AAT_like"/>
    <property type="match status" value="1"/>
</dbReference>
<gene>
    <name evidence="9" type="primary">hisC</name>
    <name evidence="11" type="ORF">GCM10011571_27690</name>
</gene>
<evidence type="ECO:0000256" key="7">
    <source>
        <dbReference type="ARBA" id="ARBA00023102"/>
    </source>
</evidence>
<dbReference type="InterPro" id="IPR015424">
    <property type="entry name" value="PyrdxlP-dep_Trfase"/>
</dbReference>
<dbReference type="InterPro" id="IPR001917">
    <property type="entry name" value="Aminotrans_II_pyridoxalP_BS"/>
</dbReference>
<comment type="subunit">
    <text evidence="3 9">Homodimer.</text>
</comment>
<dbReference type="NCBIfam" id="TIGR01141">
    <property type="entry name" value="hisC"/>
    <property type="match status" value="1"/>
</dbReference>
<reference evidence="11" key="2">
    <citation type="submission" date="2020-09" db="EMBL/GenBank/DDBJ databases">
        <authorList>
            <person name="Sun Q."/>
            <person name="Zhou Y."/>
        </authorList>
    </citation>
    <scope>NUCLEOTIDE SEQUENCE</scope>
    <source>
        <strain evidence="11">CGMCC 1.15179</strain>
    </source>
</reference>
<dbReference type="Pfam" id="PF00155">
    <property type="entry name" value="Aminotran_1_2"/>
    <property type="match status" value="1"/>
</dbReference>
<dbReference type="PROSITE" id="PS00599">
    <property type="entry name" value="AA_TRANSFER_CLASS_2"/>
    <property type="match status" value="1"/>
</dbReference>
<keyword evidence="4 9" id="KW-0032">Aminotransferase</keyword>
<dbReference type="InterPro" id="IPR015421">
    <property type="entry name" value="PyrdxlP-dep_Trfase_major"/>
</dbReference>
<dbReference type="GO" id="GO:0004400">
    <property type="term" value="F:histidinol-phosphate transaminase activity"/>
    <property type="evidence" value="ECO:0007669"/>
    <property type="project" value="UniProtKB-UniRule"/>
</dbReference>
<dbReference type="EMBL" id="BMHQ01000010">
    <property type="protein sequence ID" value="GGE24040.1"/>
    <property type="molecule type" value="Genomic_DNA"/>
</dbReference>
<dbReference type="InterPro" id="IPR004839">
    <property type="entry name" value="Aminotransferase_I/II_large"/>
</dbReference>
<dbReference type="RefSeq" id="WP_188648480.1">
    <property type="nucleotide sequence ID" value="NZ_BMHQ01000010.1"/>
</dbReference>
<dbReference type="AlphaFoldDB" id="A0A8J2VHQ2"/>
<evidence type="ECO:0000313" key="12">
    <source>
        <dbReference type="Proteomes" id="UP000625210"/>
    </source>
</evidence>
<feature type="domain" description="Aminotransferase class I/classII large" evidence="10">
    <location>
        <begin position="35"/>
        <end position="358"/>
    </location>
</feature>
<dbReference type="InterPro" id="IPR005861">
    <property type="entry name" value="HisP_aminotrans"/>
</dbReference>
<dbReference type="Gene3D" id="3.40.640.10">
    <property type="entry name" value="Type I PLP-dependent aspartate aminotransferase-like (Major domain)"/>
    <property type="match status" value="1"/>
</dbReference>
<evidence type="ECO:0000256" key="9">
    <source>
        <dbReference type="HAMAP-Rule" id="MF_01023"/>
    </source>
</evidence>
<dbReference type="Proteomes" id="UP000625210">
    <property type="component" value="Unassembled WGS sequence"/>
</dbReference>
<dbReference type="HAMAP" id="MF_01023">
    <property type="entry name" value="HisC_aminotrans_2"/>
    <property type="match status" value="1"/>
</dbReference>
<dbReference type="GO" id="GO:0030170">
    <property type="term" value="F:pyridoxal phosphate binding"/>
    <property type="evidence" value="ECO:0007669"/>
    <property type="project" value="InterPro"/>
</dbReference>
<comment type="cofactor">
    <cofactor evidence="1 9">
        <name>pyridoxal 5'-phosphate</name>
        <dbReference type="ChEBI" id="CHEBI:597326"/>
    </cofactor>
</comment>
<comment type="catalytic activity">
    <reaction evidence="8 9">
        <text>L-histidinol phosphate + 2-oxoglutarate = 3-(imidazol-4-yl)-2-oxopropyl phosphate + L-glutamate</text>
        <dbReference type="Rhea" id="RHEA:23744"/>
        <dbReference type="ChEBI" id="CHEBI:16810"/>
        <dbReference type="ChEBI" id="CHEBI:29985"/>
        <dbReference type="ChEBI" id="CHEBI:57766"/>
        <dbReference type="ChEBI" id="CHEBI:57980"/>
        <dbReference type="EC" id="2.6.1.9"/>
    </reaction>
</comment>
<keyword evidence="9" id="KW-0028">Amino-acid biosynthesis</keyword>
<dbReference type="GO" id="GO:0000105">
    <property type="term" value="P:L-histidine biosynthetic process"/>
    <property type="evidence" value="ECO:0007669"/>
    <property type="project" value="UniProtKB-UniRule"/>
</dbReference>
<sequence>MTKTPKFSRIVEALPPTVPFVPPEEMERQFGRKVILRLGANESSFGLSPKARAAMEQAAEESYLYGDATSHELRTKLAARLGIGTQHLVIGSGIDELLGLIARAFLDPGSGVTTSEGGYPTFNYHVEGYGGVLHTVPYRSDFYNDLDGLARSARETRSRLVYLANPDNPTGTFYTADEIARFRKQLPSDCLLILDEAYVEFAPEDQIYPIDPDDPQVIRTRTFSKAYGMAGARIGYAIAHPEIVQVFEKIRNHFGVNRMAQAGAAAALEDVEFLRQVVQGVKKGRQEYEELARKTGVRAIPSHTNFVAIDAGSKENAQALLEALWKQGVFVRAPQAAPLHRCIRVTIGTPEERRQFAAVFEKIMQTSPTS</sequence>
<dbReference type="InterPro" id="IPR050106">
    <property type="entry name" value="HistidinolP_aminotransfase"/>
</dbReference>
<proteinExistence type="inferred from homology"/>
<organism evidence="11 12">
    <name type="scientific">Marinithermofilum abyssi</name>
    <dbReference type="NCBI Taxonomy" id="1571185"/>
    <lineage>
        <taxon>Bacteria</taxon>
        <taxon>Bacillati</taxon>
        <taxon>Bacillota</taxon>
        <taxon>Bacilli</taxon>
        <taxon>Bacillales</taxon>
        <taxon>Thermoactinomycetaceae</taxon>
        <taxon>Marinithermofilum</taxon>
    </lineage>
</organism>
<evidence type="ECO:0000256" key="5">
    <source>
        <dbReference type="ARBA" id="ARBA00022679"/>
    </source>
</evidence>
<keyword evidence="7 9" id="KW-0368">Histidine biosynthesis</keyword>
<accession>A0A8J2VHQ2</accession>
<dbReference type="UniPathway" id="UPA00031">
    <property type="reaction ID" value="UER00012"/>
</dbReference>
<evidence type="ECO:0000256" key="4">
    <source>
        <dbReference type="ARBA" id="ARBA00022576"/>
    </source>
</evidence>
<protein>
    <recommendedName>
        <fullName evidence="9">Histidinol-phosphate aminotransferase</fullName>
        <ecNumber evidence="9">2.6.1.9</ecNumber>
    </recommendedName>
    <alternativeName>
        <fullName evidence="9">Imidazole acetol-phosphate transaminase</fullName>
    </alternativeName>
</protein>
<keyword evidence="6 9" id="KW-0663">Pyridoxal phosphate</keyword>
<comment type="pathway">
    <text evidence="2 9">Amino-acid biosynthesis; L-histidine biosynthesis; L-histidine from 5-phospho-alpha-D-ribose 1-diphosphate: step 7/9.</text>
</comment>
<comment type="similarity">
    <text evidence="9">Belongs to the class-II pyridoxal-phosphate-dependent aminotransferase family. Histidinol-phosphate aminotransferase subfamily.</text>
</comment>
<feature type="modified residue" description="N6-(pyridoxal phosphate)lysine" evidence="9">
    <location>
        <position position="225"/>
    </location>
</feature>
<evidence type="ECO:0000256" key="6">
    <source>
        <dbReference type="ARBA" id="ARBA00022898"/>
    </source>
</evidence>
<name>A0A8J2VHQ2_9BACL</name>
<evidence type="ECO:0000256" key="1">
    <source>
        <dbReference type="ARBA" id="ARBA00001933"/>
    </source>
</evidence>
<evidence type="ECO:0000313" key="11">
    <source>
        <dbReference type="EMBL" id="GGE24040.1"/>
    </source>
</evidence>
<evidence type="ECO:0000256" key="8">
    <source>
        <dbReference type="ARBA" id="ARBA00047481"/>
    </source>
</evidence>
<evidence type="ECO:0000256" key="3">
    <source>
        <dbReference type="ARBA" id="ARBA00011738"/>
    </source>
</evidence>
<dbReference type="InterPro" id="IPR015422">
    <property type="entry name" value="PyrdxlP-dep_Trfase_small"/>
</dbReference>
<evidence type="ECO:0000259" key="10">
    <source>
        <dbReference type="Pfam" id="PF00155"/>
    </source>
</evidence>
<dbReference type="Gene3D" id="3.90.1150.10">
    <property type="entry name" value="Aspartate Aminotransferase, domain 1"/>
    <property type="match status" value="1"/>
</dbReference>
<keyword evidence="5 9" id="KW-0808">Transferase</keyword>
<reference evidence="11" key="1">
    <citation type="journal article" date="2014" name="Int. J. Syst. Evol. Microbiol.">
        <title>Complete genome sequence of Corynebacterium casei LMG S-19264T (=DSM 44701T), isolated from a smear-ripened cheese.</title>
        <authorList>
            <consortium name="US DOE Joint Genome Institute (JGI-PGF)"/>
            <person name="Walter F."/>
            <person name="Albersmeier A."/>
            <person name="Kalinowski J."/>
            <person name="Ruckert C."/>
        </authorList>
    </citation>
    <scope>NUCLEOTIDE SEQUENCE</scope>
    <source>
        <strain evidence="11">CGMCC 1.15179</strain>
    </source>
</reference>
<dbReference type="SUPFAM" id="SSF53383">
    <property type="entry name" value="PLP-dependent transferases"/>
    <property type="match status" value="1"/>
</dbReference>
<keyword evidence="12" id="KW-1185">Reference proteome</keyword>
<dbReference type="PANTHER" id="PTHR43643">
    <property type="entry name" value="HISTIDINOL-PHOSPHATE AMINOTRANSFERASE 2"/>
    <property type="match status" value="1"/>
</dbReference>